<feature type="compositionally biased region" description="Polar residues" evidence="10">
    <location>
        <begin position="613"/>
        <end position="626"/>
    </location>
</feature>
<feature type="region of interest" description="Disordered" evidence="10">
    <location>
        <begin position="911"/>
        <end position="1073"/>
    </location>
</feature>
<dbReference type="InterPro" id="IPR001772">
    <property type="entry name" value="KA1_dom"/>
</dbReference>
<comment type="catalytic activity">
    <reaction evidence="8">
        <text>L-seryl-[protein] + ATP = O-phospho-L-seryl-[protein] + ADP + H(+)</text>
        <dbReference type="Rhea" id="RHEA:17989"/>
        <dbReference type="Rhea" id="RHEA-COMP:9863"/>
        <dbReference type="Rhea" id="RHEA-COMP:11604"/>
        <dbReference type="ChEBI" id="CHEBI:15378"/>
        <dbReference type="ChEBI" id="CHEBI:29999"/>
        <dbReference type="ChEBI" id="CHEBI:30616"/>
        <dbReference type="ChEBI" id="CHEBI:83421"/>
        <dbReference type="ChEBI" id="CHEBI:456216"/>
        <dbReference type="EC" id="2.7.11.1"/>
    </reaction>
</comment>
<feature type="compositionally biased region" description="Polar residues" evidence="10">
    <location>
        <begin position="695"/>
        <end position="705"/>
    </location>
</feature>
<feature type="domain" description="Protein kinase" evidence="11">
    <location>
        <begin position="270"/>
        <end position="544"/>
    </location>
</feature>
<dbReference type="RefSeq" id="XP_025372952.1">
    <property type="nucleotide sequence ID" value="XM_025516791.1"/>
</dbReference>
<dbReference type="GO" id="GO:0106310">
    <property type="term" value="F:protein serine kinase activity"/>
    <property type="evidence" value="ECO:0007669"/>
    <property type="project" value="RHEA"/>
</dbReference>
<dbReference type="SUPFAM" id="SSF103243">
    <property type="entry name" value="KA1-like"/>
    <property type="match status" value="1"/>
</dbReference>
<evidence type="ECO:0000256" key="4">
    <source>
        <dbReference type="ARBA" id="ARBA00022741"/>
    </source>
</evidence>
<dbReference type="Proteomes" id="UP000245783">
    <property type="component" value="Unassembled WGS sequence"/>
</dbReference>
<feature type="compositionally biased region" description="Low complexity" evidence="10">
    <location>
        <begin position="13"/>
        <end position="27"/>
    </location>
</feature>
<feature type="compositionally biased region" description="Polar residues" evidence="10">
    <location>
        <begin position="55"/>
        <end position="67"/>
    </location>
</feature>
<evidence type="ECO:0000256" key="1">
    <source>
        <dbReference type="ARBA" id="ARBA00012513"/>
    </source>
</evidence>
<dbReference type="Gene3D" id="3.30.310.80">
    <property type="entry name" value="Kinase associated domain 1, KA1"/>
    <property type="match status" value="1"/>
</dbReference>
<dbReference type="InterPro" id="IPR000719">
    <property type="entry name" value="Prot_kinase_dom"/>
</dbReference>
<dbReference type="InterPro" id="IPR017441">
    <property type="entry name" value="Protein_kinase_ATP_BS"/>
</dbReference>
<evidence type="ECO:0000256" key="2">
    <source>
        <dbReference type="ARBA" id="ARBA00022527"/>
    </source>
</evidence>
<organism evidence="13 14">
    <name type="scientific">Ceraceosorus guamensis</name>
    <dbReference type="NCBI Taxonomy" id="1522189"/>
    <lineage>
        <taxon>Eukaryota</taxon>
        <taxon>Fungi</taxon>
        <taxon>Dikarya</taxon>
        <taxon>Basidiomycota</taxon>
        <taxon>Ustilaginomycotina</taxon>
        <taxon>Exobasidiomycetes</taxon>
        <taxon>Ceraceosorales</taxon>
        <taxon>Ceraceosoraceae</taxon>
        <taxon>Ceraceosorus</taxon>
    </lineage>
</organism>
<dbReference type="PROSITE" id="PS00108">
    <property type="entry name" value="PROTEIN_KINASE_ST"/>
    <property type="match status" value="1"/>
</dbReference>
<evidence type="ECO:0000313" key="13">
    <source>
        <dbReference type="EMBL" id="PWN45792.1"/>
    </source>
</evidence>
<feature type="compositionally biased region" description="Polar residues" evidence="10">
    <location>
        <begin position="1151"/>
        <end position="1166"/>
    </location>
</feature>
<evidence type="ECO:0000259" key="12">
    <source>
        <dbReference type="PROSITE" id="PS50032"/>
    </source>
</evidence>
<dbReference type="InterPro" id="IPR028375">
    <property type="entry name" value="KA1/Ssp2_C"/>
</dbReference>
<feature type="compositionally biased region" description="Polar residues" evidence="10">
    <location>
        <begin position="228"/>
        <end position="242"/>
    </location>
</feature>
<dbReference type="GO" id="GO:0004674">
    <property type="term" value="F:protein serine/threonine kinase activity"/>
    <property type="evidence" value="ECO:0007669"/>
    <property type="project" value="UniProtKB-KW"/>
</dbReference>
<feature type="region of interest" description="Disordered" evidence="10">
    <location>
        <begin position="1368"/>
        <end position="1400"/>
    </location>
</feature>
<dbReference type="Gene3D" id="1.10.510.10">
    <property type="entry name" value="Transferase(Phosphotransferase) domain 1"/>
    <property type="match status" value="1"/>
</dbReference>
<dbReference type="EMBL" id="KZ819353">
    <property type="protein sequence ID" value="PWN45792.1"/>
    <property type="molecule type" value="Genomic_DNA"/>
</dbReference>
<proteinExistence type="predicted"/>
<dbReference type="FunFam" id="1.10.510.10:FF:000636">
    <property type="entry name" value="Non-specific serine/threonine protein kinase"/>
    <property type="match status" value="1"/>
</dbReference>
<evidence type="ECO:0000256" key="8">
    <source>
        <dbReference type="ARBA" id="ARBA00048679"/>
    </source>
</evidence>
<evidence type="ECO:0000256" key="9">
    <source>
        <dbReference type="PROSITE-ProRule" id="PRU10141"/>
    </source>
</evidence>
<feature type="compositionally biased region" description="Polar residues" evidence="10">
    <location>
        <begin position="926"/>
        <end position="938"/>
    </location>
</feature>
<evidence type="ECO:0000256" key="6">
    <source>
        <dbReference type="ARBA" id="ARBA00022840"/>
    </source>
</evidence>
<dbReference type="GO" id="GO:0005737">
    <property type="term" value="C:cytoplasm"/>
    <property type="evidence" value="ECO:0007669"/>
    <property type="project" value="TreeGrafter"/>
</dbReference>
<dbReference type="GeneID" id="37038661"/>
<feature type="compositionally biased region" description="Low complexity" evidence="10">
    <location>
        <begin position="1167"/>
        <end position="1183"/>
    </location>
</feature>
<dbReference type="InterPro" id="IPR008271">
    <property type="entry name" value="Ser/Thr_kinase_AS"/>
</dbReference>
<dbReference type="Pfam" id="PF00069">
    <property type="entry name" value="Pkinase"/>
    <property type="match status" value="1"/>
</dbReference>
<reference evidence="13 14" key="1">
    <citation type="journal article" date="2018" name="Mol. Biol. Evol.">
        <title>Broad Genomic Sampling Reveals a Smut Pathogenic Ancestry of the Fungal Clade Ustilaginomycotina.</title>
        <authorList>
            <person name="Kijpornyongpan T."/>
            <person name="Mondo S.J."/>
            <person name="Barry K."/>
            <person name="Sandor L."/>
            <person name="Lee J."/>
            <person name="Lipzen A."/>
            <person name="Pangilinan J."/>
            <person name="LaButti K."/>
            <person name="Hainaut M."/>
            <person name="Henrissat B."/>
            <person name="Grigoriev I.V."/>
            <person name="Spatafora J.W."/>
            <person name="Aime M.C."/>
        </authorList>
    </citation>
    <scope>NUCLEOTIDE SEQUENCE [LARGE SCALE GENOMIC DNA]</scope>
    <source>
        <strain evidence="13 14">MCA 4658</strain>
    </source>
</reference>
<name>A0A316W7I9_9BASI</name>
<evidence type="ECO:0000256" key="5">
    <source>
        <dbReference type="ARBA" id="ARBA00022777"/>
    </source>
</evidence>
<dbReference type="EC" id="2.7.11.1" evidence="1"/>
<feature type="compositionally biased region" description="Polar residues" evidence="10">
    <location>
        <begin position="205"/>
        <end position="216"/>
    </location>
</feature>
<keyword evidence="6 9" id="KW-0067">ATP-binding</keyword>
<evidence type="ECO:0000259" key="11">
    <source>
        <dbReference type="PROSITE" id="PS50011"/>
    </source>
</evidence>
<protein>
    <recommendedName>
        <fullName evidence="1">non-specific serine/threonine protein kinase</fullName>
        <ecNumber evidence="1">2.7.11.1</ecNumber>
    </recommendedName>
</protein>
<feature type="compositionally biased region" description="Low complexity" evidence="10">
    <location>
        <begin position="1129"/>
        <end position="1145"/>
    </location>
</feature>
<keyword evidence="4 9" id="KW-0547">Nucleotide-binding</keyword>
<feature type="domain" description="KA1" evidence="12">
    <location>
        <begin position="1400"/>
        <end position="1450"/>
    </location>
</feature>
<evidence type="ECO:0000256" key="3">
    <source>
        <dbReference type="ARBA" id="ARBA00022679"/>
    </source>
</evidence>
<feature type="region of interest" description="Disordered" evidence="10">
    <location>
        <begin position="1324"/>
        <end position="1354"/>
    </location>
</feature>
<sequence>MTEAGISQEQARHTAGTARARGASTNAPACISDFVPNTLTMSTATAHPSPPASPQRSGTGSGAQSASWERETRQGQSNGAYATSGRELSPGYPSPPISPQHQAQAGAVKGAMGAPAVPSGRAGAADVSGYASIGGASHAMQQQSHPPSRAATGGQSHAHRPVSAMPVSARSNASSTTGVVGNDAAAVMASMNAGQSNYNDRRATAQPTMTSSQTAGPGSGFSVPPLPSSATGLDSTTSQAISSGIPVTSPAALSYFAAHPRRQQVHFGAYLLLQTLGEGEFGKVKLGVHKEWGEEVAVKLIKRDKIGSPDGQLNINGPKDPAKMSKVEREIQVLKDVRHPNIVRLYEVIESDRYIGIVLEYASGGELFDHILAHKYLKERDACRLFAQLISGVSYLHKKKIVHRDLKLENLLLDRNRNVIITDFGFANNFEDRRDDLMATSCGSPCYAAPELVVQDGLYAGSAVDVWSCGVILYAMLAGYLPFDDDPNNPDGDNINLLYKYIMATPLSFPEYISAEPRDLLSKMLVPDPRRRADLQGVMAHSWLAPYRDLFRFSVDELERAAVEQQTKKRQVYRQQMQVQQQLQDQQRSGRGPASRAGGSSGKAAPDPRQSRHQSAMPTTTASRTESALYDNSGAHASRSRPTTGMPSQPADLPAVSAPPTPAYSTPQALAQLGPEELNRMPNEPRKREAPPESSGHQKTPSSQKPQRHTIQLEYDGDNRRAAQRNDSAQNAPPVPRVDKKGSAPRIGVDGASAPVTSQEAAVIPAVPALVPAAERQASMSKGSTHTSPARDVSGAQNGASSATPEDHSILPTTNTSEFSVPAPSPRKSAGGRPSTNSGRVPSNPLPAGNPPSTNAGSRIVSGGAQPEKTDADSLAKIQVSPERRSSRHRKGMSTDKFSFARLLGSNVAAEANPAAETSEKAPVDSNDSNGATPVTPTRDSAADRKGSSSSGRRKAMSLVVGRLGDQSSPATRDREKAQQAAKVAKEERRLTGRARKENASQLDTPKRAGPASSTASQQASPATNASIRSARTPSKQPAGRSANGSNRAQGALFDESVNESSSTVGPSSSAAKKVMDWFRKKSLSRGTFNEQPPFGPFDRDPSASEVSIEASLGRKQASGSQATEAPRVVVTGATGANFAAGASAQPMESVPSSRSTSGTHSQASHATENTTLTSLSASSNAAPGVKSSGASTVQAGRPGATDSPNAPTPRASSRGGALSPASPQDGGFAVPAAPITPRSRAAQEVSLRFHQGAVDQSALTSRPPLEVFAEVQKVLQGMGIEVNKERDEDYKLECVRRKKPKTLIGAAQNLGLGLRSSVFPPTQADYERSARPPLSPSGSIAGQSPASGPAGSIRSFLRRGSQQQSVTLASVANGEGSTSSDAAGASTAGPPQPLYGEASVDGGQEVRFSVEVTQIKNLAGLYSLDIRRMKGNLWAYKFLYHALLERCELGGGSAAQSPRTFAAGDAISGVPA</sequence>
<feature type="compositionally biased region" description="Polar residues" evidence="10">
    <location>
        <begin position="778"/>
        <end position="788"/>
    </location>
</feature>
<dbReference type="PANTHER" id="PTHR24346:SF110">
    <property type="entry name" value="NON-SPECIFIC SERINE_THREONINE PROTEIN KINASE"/>
    <property type="match status" value="1"/>
</dbReference>
<feature type="region of interest" description="Disordered" evidence="10">
    <location>
        <begin position="198"/>
        <end position="242"/>
    </location>
</feature>
<feature type="compositionally biased region" description="Low complexity" evidence="10">
    <location>
        <begin position="1375"/>
        <end position="1390"/>
    </location>
</feature>
<dbReference type="SUPFAM" id="SSF56112">
    <property type="entry name" value="Protein kinase-like (PK-like)"/>
    <property type="match status" value="1"/>
</dbReference>
<gene>
    <name evidence="13" type="ORF">IE81DRAFT_363633</name>
</gene>
<keyword evidence="2" id="KW-0723">Serine/threonine-protein kinase</keyword>
<comment type="catalytic activity">
    <reaction evidence="7">
        <text>L-threonyl-[protein] + ATP = O-phospho-L-threonyl-[protein] + ADP + H(+)</text>
        <dbReference type="Rhea" id="RHEA:46608"/>
        <dbReference type="Rhea" id="RHEA-COMP:11060"/>
        <dbReference type="Rhea" id="RHEA-COMP:11605"/>
        <dbReference type="ChEBI" id="CHEBI:15378"/>
        <dbReference type="ChEBI" id="CHEBI:30013"/>
        <dbReference type="ChEBI" id="CHEBI:30616"/>
        <dbReference type="ChEBI" id="CHEBI:61977"/>
        <dbReference type="ChEBI" id="CHEBI:456216"/>
        <dbReference type="EC" id="2.7.11.1"/>
    </reaction>
</comment>
<dbReference type="Pfam" id="PF02149">
    <property type="entry name" value="KA1"/>
    <property type="match status" value="1"/>
</dbReference>
<keyword evidence="3" id="KW-0808">Transferase</keyword>
<feature type="region of interest" description="Disordered" evidence="10">
    <location>
        <begin position="775"/>
        <end position="898"/>
    </location>
</feature>
<evidence type="ECO:0000256" key="7">
    <source>
        <dbReference type="ARBA" id="ARBA00047899"/>
    </source>
</evidence>
<feature type="compositionally biased region" description="Polar residues" evidence="10">
    <location>
        <begin position="795"/>
        <end position="804"/>
    </location>
</feature>
<feature type="region of interest" description="Disordered" evidence="10">
    <location>
        <begin position="1085"/>
        <end position="1234"/>
    </location>
</feature>
<dbReference type="SMART" id="SM00220">
    <property type="entry name" value="S_TKc"/>
    <property type="match status" value="1"/>
</dbReference>
<accession>A0A316W7I9</accession>
<evidence type="ECO:0000313" key="14">
    <source>
        <dbReference type="Proteomes" id="UP000245783"/>
    </source>
</evidence>
<dbReference type="GO" id="GO:0035556">
    <property type="term" value="P:intracellular signal transduction"/>
    <property type="evidence" value="ECO:0007669"/>
    <property type="project" value="TreeGrafter"/>
</dbReference>
<dbReference type="PROSITE" id="PS50011">
    <property type="entry name" value="PROTEIN_KINASE_DOM"/>
    <property type="match status" value="1"/>
</dbReference>
<feature type="region of interest" description="Disordered" evidence="10">
    <location>
        <begin position="574"/>
        <end position="761"/>
    </location>
</feature>
<dbReference type="InterPro" id="IPR011009">
    <property type="entry name" value="Kinase-like_dom_sf"/>
</dbReference>
<feature type="compositionally biased region" description="Low complexity" evidence="10">
    <location>
        <begin position="1011"/>
        <end position="1027"/>
    </location>
</feature>
<keyword evidence="5 13" id="KW-0418">Kinase</keyword>
<feature type="binding site" evidence="9">
    <location>
        <position position="299"/>
    </location>
    <ligand>
        <name>ATP</name>
        <dbReference type="ChEBI" id="CHEBI:30616"/>
    </ligand>
</feature>
<dbReference type="OrthoDB" id="193931at2759"/>
<feature type="compositionally biased region" description="Polar residues" evidence="10">
    <location>
        <begin position="1337"/>
        <end position="1347"/>
    </location>
</feature>
<evidence type="ECO:0000256" key="10">
    <source>
        <dbReference type="SAM" id="MobiDB-lite"/>
    </source>
</evidence>
<dbReference type="PANTHER" id="PTHR24346">
    <property type="entry name" value="MAP/MICROTUBULE AFFINITY-REGULATING KINASE"/>
    <property type="match status" value="1"/>
</dbReference>
<dbReference type="PROSITE" id="PS50032">
    <property type="entry name" value="KA1"/>
    <property type="match status" value="1"/>
</dbReference>
<feature type="compositionally biased region" description="Low complexity" evidence="10">
    <location>
        <begin position="1059"/>
        <end position="1070"/>
    </location>
</feature>
<keyword evidence="14" id="KW-1185">Reference proteome</keyword>
<feature type="compositionally biased region" description="Low complexity" evidence="10">
    <location>
        <begin position="574"/>
        <end position="605"/>
    </location>
</feature>
<dbReference type="PROSITE" id="PS00107">
    <property type="entry name" value="PROTEIN_KINASE_ATP"/>
    <property type="match status" value="1"/>
</dbReference>
<feature type="region of interest" description="Disordered" evidence="10">
    <location>
        <begin position="1"/>
        <end position="168"/>
    </location>
</feature>
<dbReference type="STRING" id="1522189.A0A316W7I9"/>
<dbReference type="GO" id="GO:0005524">
    <property type="term" value="F:ATP binding"/>
    <property type="evidence" value="ECO:0007669"/>
    <property type="project" value="UniProtKB-UniRule"/>
</dbReference>
<feature type="compositionally biased region" description="Basic and acidic residues" evidence="10">
    <location>
        <begin position="972"/>
        <end position="999"/>
    </location>
</feature>
<feature type="compositionally biased region" description="Basic and acidic residues" evidence="10">
    <location>
        <begin position="677"/>
        <end position="691"/>
    </location>
</feature>
<dbReference type="InParanoid" id="A0A316W7I9"/>